<feature type="transmembrane region" description="Helical" evidence="1">
    <location>
        <begin position="40"/>
        <end position="62"/>
    </location>
</feature>
<dbReference type="GeneID" id="59284301"/>
<accession>A0A8H6L8F0</accession>
<keyword evidence="4" id="KW-1185">Reference proteome</keyword>
<dbReference type="EMBL" id="JACCJC010000006">
    <property type="protein sequence ID" value="KAF6239367.1"/>
    <property type="molecule type" value="Genomic_DNA"/>
</dbReference>
<name>A0A8H6L8F0_9LECA</name>
<protein>
    <submittedName>
        <fullName evidence="3">Uncharacterized protein</fullName>
    </submittedName>
</protein>
<evidence type="ECO:0000256" key="2">
    <source>
        <dbReference type="SAM" id="SignalP"/>
    </source>
</evidence>
<feature type="transmembrane region" description="Helical" evidence="1">
    <location>
        <begin position="74"/>
        <end position="98"/>
    </location>
</feature>
<keyword evidence="2" id="KW-0732">Signal</keyword>
<feature type="chain" id="PRO_5034060251" evidence="2">
    <location>
        <begin position="17"/>
        <end position="114"/>
    </location>
</feature>
<reference evidence="3 4" key="1">
    <citation type="journal article" date="2020" name="Genomics">
        <title>Complete, high-quality genomes from long-read metagenomic sequencing of two wolf lichen thalli reveals enigmatic genome architecture.</title>
        <authorList>
            <person name="McKenzie S.K."/>
            <person name="Walston R.F."/>
            <person name="Allen J.L."/>
        </authorList>
    </citation>
    <scope>NUCLEOTIDE SEQUENCE [LARGE SCALE GENOMIC DNA]</scope>
    <source>
        <strain evidence="3">WasteWater2</strain>
    </source>
</reference>
<sequence>MVLLIIFVDDLFLVEALEGSTIPADLPVDFLQRVFDFEKLVVGALVLTWCAIISVKFSYLFLFRKLIDRIRPMVLYWWVAVIFNALISIYGIIIYAVIRPWYCTTISGILGFLL</sequence>
<dbReference type="OrthoDB" id="444631at2759"/>
<proteinExistence type="predicted"/>
<feature type="signal peptide" evidence="2">
    <location>
        <begin position="1"/>
        <end position="16"/>
    </location>
</feature>
<keyword evidence="1" id="KW-1133">Transmembrane helix</keyword>
<keyword evidence="1" id="KW-0812">Transmembrane</keyword>
<organism evidence="3 4">
    <name type="scientific">Letharia columbiana</name>
    <dbReference type="NCBI Taxonomy" id="112416"/>
    <lineage>
        <taxon>Eukaryota</taxon>
        <taxon>Fungi</taxon>
        <taxon>Dikarya</taxon>
        <taxon>Ascomycota</taxon>
        <taxon>Pezizomycotina</taxon>
        <taxon>Lecanoromycetes</taxon>
        <taxon>OSLEUM clade</taxon>
        <taxon>Lecanoromycetidae</taxon>
        <taxon>Lecanorales</taxon>
        <taxon>Lecanorineae</taxon>
        <taxon>Parmeliaceae</taxon>
        <taxon>Letharia</taxon>
    </lineage>
</organism>
<gene>
    <name evidence="3" type="ORF">HO173_002629</name>
</gene>
<dbReference type="RefSeq" id="XP_037168654.1">
    <property type="nucleotide sequence ID" value="XM_037304561.1"/>
</dbReference>
<evidence type="ECO:0000313" key="3">
    <source>
        <dbReference type="EMBL" id="KAF6239367.1"/>
    </source>
</evidence>
<keyword evidence="1" id="KW-0472">Membrane</keyword>
<evidence type="ECO:0000313" key="4">
    <source>
        <dbReference type="Proteomes" id="UP000578531"/>
    </source>
</evidence>
<dbReference type="Proteomes" id="UP000578531">
    <property type="component" value="Unassembled WGS sequence"/>
</dbReference>
<dbReference type="AlphaFoldDB" id="A0A8H6L8F0"/>
<comment type="caution">
    <text evidence="3">The sequence shown here is derived from an EMBL/GenBank/DDBJ whole genome shotgun (WGS) entry which is preliminary data.</text>
</comment>
<evidence type="ECO:0000256" key="1">
    <source>
        <dbReference type="SAM" id="Phobius"/>
    </source>
</evidence>